<keyword evidence="14" id="KW-1185">Reference proteome</keyword>
<dbReference type="GO" id="GO:0004521">
    <property type="term" value="F:RNA endonuclease activity"/>
    <property type="evidence" value="ECO:0007669"/>
    <property type="project" value="UniProtKB-UniRule"/>
</dbReference>
<evidence type="ECO:0000256" key="4">
    <source>
        <dbReference type="ARBA" id="ARBA00022722"/>
    </source>
</evidence>
<dbReference type="SUPFAM" id="SSF142877">
    <property type="entry name" value="EndoU-like"/>
    <property type="match status" value="1"/>
</dbReference>
<dbReference type="EC" id="4.6.1.-" evidence="11"/>
<keyword evidence="11" id="KW-0732">Signal</keyword>
<evidence type="ECO:0000256" key="7">
    <source>
        <dbReference type="ARBA" id="ARBA00022801"/>
    </source>
</evidence>
<dbReference type="Pfam" id="PF09412">
    <property type="entry name" value="XendoU"/>
    <property type="match status" value="1"/>
</dbReference>
<evidence type="ECO:0000256" key="5">
    <source>
        <dbReference type="ARBA" id="ARBA00022723"/>
    </source>
</evidence>
<keyword evidence="6 11" id="KW-0255">Endonuclease</keyword>
<proteinExistence type="inferred from homology"/>
<dbReference type="AlphaFoldDB" id="A0A4S2LRA1"/>
<evidence type="ECO:0000256" key="1">
    <source>
        <dbReference type="ARBA" id="ARBA00001936"/>
    </source>
</evidence>
<organism evidence="13 14">
    <name type="scientific">Opisthorchis felineus</name>
    <dbReference type="NCBI Taxonomy" id="147828"/>
    <lineage>
        <taxon>Eukaryota</taxon>
        <taxon>Metazoa</taxon>
        <taxon>Spiralia</taxon>
        <taxon>Lophotrochozoa</taxon>
        <taxon>Platyhelminthes</taxon>
        <taxon>Trematoda</taxon>
        <taxon>Digenea</taxon>
        <taxon>Opisthorchiida</taxon>
        <taxon>Opisthorchiata</taxon>
        <taxon>Opisthorchiidae</taxon>
        <taxon>Opisthorchis</taxon>
    </lineage>
</organism>
<evidence type="ECO:0000313" key="13">
    <source>
        <dbReference type="EMBL" id="TGZ66302.1"/>
    </source>
</evidence>
<keyword evidence="9 11" id="KW-0464">Manganese</keyword>
<evidence type="ECO:0000256" key="6">
    <source>
        <dbReference type="ARBA" id="ARBA00022759"/>
    </source>
</evidence>
<evidence type="ECO:0000256" key="10">
    <source>
        <dbReference type="ARBA" id="ARBA00023239"/>
    </source>
</evidence>
<keyword evidence="7 11" id="KW-0378">Hydrolase</keyword>
<dbReference type="GO" id="GO:0016829">
    <property type="term" value="F:lyase activity"/>
    <property type="evidence" value="ECO:0007669"/>
    <property type="project" value="UniProtKB-KW"/>
</dbReference>
<dbReference type="PROSITE" id="PS51959">
    <property type="entry name" value="ENDOU"/>
    <property type="match status" value="1"/>
</dbReference>
<dbReference type="Proteomes" id="UP000308267">
    <property type="component" value="Unassembled WGS sequence"/>
</dbReference>
<dbReference type="PANTHER" id="PTHR12439">
    <property type="entry name" value="PLACENTAL PROTEIN 11-RELATED"/>
    <property type="match status" value="1"/>
</dbReference>
<feature type="chain" id="PRO_5026373913" description="Uridylate-specific endoribonuclease" evidence="11">
    <location>
        <begin position="22"/>
        <end position="313"/>
    </location>
</feature>
<feature type="signal peptide" evidence="11">
    <location>
        <begin position="1"/>
        <end position="21"/>
    </location>
</feature>
<keyword evidence="4 11" id="KW-0540">Nuclease</keyword>
<evidence type="ECO:0000259" key="12">
    <source>
        <dbReference type="PROSITE" id="PS51959"/>
    </source>
</evidence>
<name>A0A4S2LRA1_OPIFE</name>
<keyword evidence="10" id="KW-0456">Lyase</keyword>
<dbReference type="PANTHER" id="PTHR12439:SF11">
    <property type="entry name" value="URIDYLATE-SPECIFIC ENDORIBONUCLEASE"/>
    <property type="match status" value="1"/>
</dbReference>
<dbReference type="EMBL" id="SJOL01006459">
    <property type="protein sequence ID" value="TGZ66302.1"/>
    <property type="molecule type" value="Genomic_DNA"/>
</dbReference>
<keyword evidence="8 11" id="KW-0694">RNA-binding</keyword>
<evidence type="ECO:0000256" key="3">
    <source>
        <dbReference type="ARBA" id="ARBA00011245"/>
    </source>
</evidence>
<comment type="caution">
    <text evidence="13">The sequence shown here is derived from an EMBL/GenBank/DDBJ whole genome shotgun (WGS) entry which is preliminary data.</text>
</comment>
<comment type="cofactor">
    <cofactor evidence="1 11">
        <name>Mn(2+)</name>
        <dbReference type="ChEBI" id="CHEBI:29035"/>
    </cofactor>
</comment>
<evidence type="ECO:0000256" key="11">
    <source>
        <dbReference type="RuleBase" id="RU367085"/>
    </source>
</evidence>
<comment type="similarity">
    <text evidence="2 11">Belongs to the ENDOU family.</text>
</comment>
<dbReference type="OrthoDB" id="430326at2759"/>
<evidence type="ECO:0000256" key="8">
    <source>
        <dbReference type="ARBA" id="ARBA00022884"/>
    </source>
</evidence>
<comment type="subunit">
    <text evidence="3 11">Monomer.</text>
</comment>
<evidence type="ECO:0000256" key="9">
    <source>
        <dbReference type="ARBA" id="ARBA00023211"/>
    </source>
</evidence>
<dbReference type="InterPro" id="IPR037227">
    <property type="entry name" value="EndoU-like"/>
</dbReference>
<dbReference type="InterPro" id="IPR039787">
    <property type="entry name" value="ENDOU"/>
</dbReference>
<dbReference type="GO" id="GO:0003723">
    <property type="term" value="F:RNA binding"/>
    <property type="evidence" value="ECO:0007669"/>
    <property type="project" value="UniProtKB-UniRule"/>
</dbReference>
<accession>A0A4S2LRA1</accession>
<dbReference type="GO" id="GO:0046872">
    <property type="term" value="F:metal ion binding"/>
    <property type="evidence" value="ECO:0007669"/>
    <property type="project" value="UniProtKB-UniRule"/>
</dbReference>
<keyword evidence="5 11" id="KW-0479">Metal-binding</keyword>
<protein>
    <recommendedName>
        <fullName evidence="11">Uridylate-specific endoribonuclease</fullName>
        <ecNumber evidence="11">4.6.1.-</ecNumber>
    </recommendedName>
</protein>
<feature type="domain" description="EndoU" evidence="12">
    <location>
        <begin position="53"/>
        <end position="313"/>
    </location>
</feature>
<dbReference type="InterPro" id="IPR018998">
    <property type="entry name" value="EndoU_C"/>
</dbReference>
<comment type="catalytic activity">
    <reaction evidence="11">
        <text>ribonucleotidyl-uridine-RNA = a 5'-end dephospho-uridine-RNA + a 3'-end 2',3'-cyclophospho-ribonucleotide-RNA</text>
        <dbReference type="Rhea" id="RHEA:67792"/>
        <dbReference type="Rhea" id="RHEA-COMP:10464"/>
        <dbReference type="Rhea" id="RHEA-COMP:17354"/>
        <dbReference type="Rhea" id="RHEA-COMP:17356"/>
        <dbReference type="ChEBI" id="CHEBI:83064"/>
        <dbReference type="ChEBI" id="CHEBI:173117"/>
        <dbReference type="ChEBI" id="CHEBI:173224"/>
    </reaction>
</comment>
<gene>
    <name evidence="13" type="ORF">CRM22_005407</name>
</gene>
<evidence type="ECO:0000256" key="2">
    <source>
        <dbReference type="ARBA" id="ARBA00010168"/>
    </source>
</evidence>
<evidence type="ECO:0000313" key="14">
    <source>
        <dbReference type="Proteomes" id="UP000308267"/>
    </source>
</evidence>
<sequence>MHAGLLLVYVVLILSVGRSSSSFRGQNCTEPTKEHEKHNQIKPSFLFQHKVLPKQFAIQLVEELWILEQRSLNQTKECKLNFQEQWNKSDPKNDQSPGPLFRNFDEAALVNKMDILQSYIHLLRIYKELELKAIASKKSMEYHQEVKEFFYQLRRTDIWQEAAHSIANYDQRYKCGDFPHLFMDRLWFRLERYQSGLENTFVGHMQHDDLPNNWIQLGCLEARKKLNYLGYITKLCGDPPLLATVVFDIVDETPVPCNTTILIGTSPQFELAMYTILYLTGDQEMTVQLGSCRVTASCELSSNGIYIKRCFVK</sequence>
<dbReference type="GO" id="GO:0016787">
    <property type="term" value="F:hydrolase activity"/>
    <property type="evidence" value="ECO:0007669"/>
    <property type="project" value="UniProtKB-KW"/>
</dbReference>
<reference evidence="13 14" key="1">
    <citation type="journal article" date="2019" name="BMC Genomics">
        <title>New insights from Opisthorchis felineus genome: update on genomics of the epidemiologically important liver flukes.</title>
        <authorList>
            <person name="Ershov N.I."/>
            <person name="Mordvinov V.A."/>
            <person name="Prokhortchouk E.B."/>
            <person name="Pakharukova M.Y."/>
            <person name="Gunbin K.V."/>
            <person name="Ustyantsev K."/>
            <person name="Genaev M.A."/>
            <person name="Blinov A.G."/>
            <person name="Mazur A."/>
            <person name="Boulygina E."/>
            <person name="Tsygankova S."/>
            <person name="Khrameeva E."/>
            <person name="Chekanov N."/>
            <person name="Fan G."/>
            <person name="Xiao A."/>
            <person name="Zhang H."/>
            <person name="Xu X."/>
            <person name="Yang H."/>
            <person name="Solovyev V."/>
            <person name="Lee S.M."/>
            <person name="Liu X."/>
            <person name="Afonnikov D.A."/>
            <person name="Skryabin K.G."/>
        </authorList>
    </citation>
    <scope>NUCLEOTIDE SEQUENCE [LARGE SCALE GENOMIC DNA]</scope>
    <source>
        <strain evidence="13">AK-0245</strain>
        <tissue evidence="13">Whole organism</tissue>
    </source>
</reference>